<evidence type="ECO:0000256" key="6">
    <source>
        <dbReference type="ARBA" id="ARBA00039131"/>
    </source>
</evidence>
<keyword evidence="2" id="KW-0853">WD repeat</keyword>
<dbReference type="EC" id="3.1.1.97" evidence="6"/>
<dbReference type="AlphaFoldDB" id="S8ASP2"/>
<comment type="pathway">
    <text evidence="1">Protein modification; peptidyl-diphthamide biosynthesis.</text>
</comment>
<dbReference type="GO" id="GO:0005737">
    <property type="term" value="C:cytoplasm"/>
    <property type="evidence" value="ECO:0007669"/>
    <property type="project" value="TreeGrafter"/>
</dbReference>
<dbReference type="GO" id="GO:0061685">
    <property type="term" value="F:diphthine methylesterase activity"/>
    <property type="evidence" value="ECO:0007669"/>
    <property type="project" value="UniProtKB-EC"/>
</dbReference>
<dbReference type="GO" id="GO:0017183">
    <property type="term" value="P:protein histidyl modification to diphthamide"/>
    <property type="evidence" value="ECO:0007669"/>
    <property type="project" value="TreeGrafter"/>
</dbReference>
<evidence type="ECO:0000313" key="9">
    <source>
        <dbReference type="EMBL" id="EPS45874.1"/>
    </source>
</evidence>
<keyword evidence="4" id="KW-0378">Hydrolase</keyword>
<dbReference type="OrthoDB" id="1930760at2759"/>
<dbReference type="SUPFAM" id="SSF50978">
    <property type="entry name" value="WD40 repeat-like"/>
    <property type="match status" value="1"/>
</dbReference>
<dbReference type="eggNOG" id="KOG0280">
    <property type="taxonomic scope" value="Eukaryota"/>
</dbReference>
<dbReference type="Proteomes" id="UP000015100">
    <property type="component" value="Unassembled WGS sequence"/>
</dbReference>
<dbReference type="EMBL" id="AQGS01000003">
    <property type="protein sequence ID" value="EPS45874.1"/>
    <property type="molecule type" value="Genomic_DNA"/>
</dbReference>
<reference evidence="10" key="2">
    <citation type="submission" date="2013-04" db="EMBL/GenBank/DDBJ databases">
        <title>Genomic mechanisms accounting for the adaptation to parasitism in nematode-trapping fungi.</title>
        <authorList>
            <person name="Ahren D.G."/>
        </authorList>
    </citation>
    <scope>NUCLEOTIDE SEQUENCE [LARGE SCALE GENOMIC DNA]</scope>
    <source>
        <strain evidence="10">CBS 200.50</strain>
    </source>
</reference>
<reference evidence="9 10" key="1">
    <citation type="journal article" date="2013" name="PLoS Genet.">
        <title>Genomic mechanisms accounting for the adaptation to parasitism in nematode-trapping fungi.</title>
        <authorList>
            <person name="Meerupati T."/>
            <person name="Andersson K.M."/>
            <person name="Friman E."/>
            <person name="Kumar D."/>
            <person name="Tunlid A."/>
            <person name="Ahren D."/>
        </authorList>
    </citation>
    <scope>NUCLEOTIDE SEQUENCE [LARGE SCALE GENOMIC DNA]</scope>
    <source>
        <strain evidence="9 10">CBS 200.50</strain>
    </source>
</reference>
<evidence type="ECO:0000256" key="3">
    <source>
        <dbReference type="ARBA" id="ARBA00022737"/>
    </source>
</evidence>
<dbReference type="InterPro" id="IPR001680">
    <property type="entry name" value="WD40_rpt"/>
</dbReference>
<accession>S8ASP2</accession>
<feature type="compositionally biased region" description="Low complexity" evidence="8">
    <location>
        <begin position="29"/>
        <end position="58"/>
    </location>
</feature>
<dbReference type="Gene3D" id="2.130.10.10">
    <property type="entry name" value="YVTN repeat-like/Quinoprotein amine dehydrogenase"/>
    <property type="match status" value="1"/>
</dbReference>
<dbReference type="SMART" id="SM00320">
    <property type="entry name" value="WD40"/>
    <property type="match status" value="3"/>
</dbReference>
<comment type="catalytic activity">
    <reaction evidence="7">
        <text>diphthine methyl ester-[translation elongation factor 2] + H2O = diphthine-[translation elongation factor 2] + methanol + H(+)</text>
        <dbReference type="Rhea" id="RHEA:42656"/>
        <dbReference type="Rhea" id="RHEA-COMP:10172"/>
        <dbReference type="Rhea" id="RHEA-COMP:10173"/>
        <dbReference type="ChEBI" id="CHEBI:15377"/>
        <dbReference type="ChEBI" id="CHEBI:15378"/>
        <dbReference type="ChEBI" id="CHEBI:17790"/>
        <dbReference type="ChEBI" id="CHEBI:79005"/>
        <dbReference type="ChEBI" id="CHEBI:82696"/>
        <dbReference type="EC" id="3.1.1.97"/>
    </reaction>
</comment>
<comment type="similarity">
    <text evidence="5">Belongs to the DPH7 family.</text>
</comment>
<dbReference type="InterPro" id="IPR036322">
    <property type="entry name" value="WD40_repeat_dom_sf"/>
</dbReference>
<dbReference type="PANTHER" id="PTHR46042">
    <property type="entry name" value="DIPHTHINE METHYLTRANSFERASE"/>
    <property type="match status" value="1"/>
</dbReference>
<evidence type="ECO:0000256" key="5">
    <source>
        <dbReference type="ARBA" id="ARBA00038092"/>
    </source>
</evidence>
<evidence type="ECO:0000313" key="10">
    <source>
        <dbReference type="Proteomes" id="UP000015100"/>
    </source>
</evidence>
<dbReference type="HOGENOM" id="CLU_036100_1_0_1"/>
<comment type="caution">
    <text evidence="9">The sequence shown here is derived from an EMBL/GenBank/DDBJ whole genome shotgun (WGS) entry which is preliminary data.</text>
</comment>
<organism evidence="9 10">
    <name type="scientific">Dactylellina haptotyla (strain CBS 200.50)</name>
    <name type="common">Nematode-trapping fungus</name>
    <name type="synonym">Monacrosporium haptotylum</name>
    <dbReference type="NCBI Taxonomy" id="1284197"/>
    <lineage>
        <taxon>Eukaryota</taxon>
        <taxon>Fungi</taxon>
        <taxon>Dikarya</taxon>
        <taxon>Ascomycota</taxon>
        <taxon>Pezizomycotina</taxon>
        <taxon>Orbiliomycetes</taxon>
        <taxon>Orbiliales</taxon>
        <taxon>Orbiliaceae</taxon>
        <taxon>Dactylellina</taxon>
    </lineage>
</organism>
<dbReference type="STRING" id="1284197.S8ASP2"/>
<protein>
    <recommendedName>
        <fullName evidence="6">methylated diphthine methylhydrolase</fullName>
        <ecNumber evidence="6">3.1.1.97</ecNumber>
    </recommendedName>
</protein>
<feature type="region of interest" description="Disordered" evidence="8">
    <location>
        <begin position="23"/>
        <end position="78"/>
    </location>
</feature>
<evidence type="ECO:0000256" key="2">
    <source>
        <dbReference type="ARBA" id="ARBA00022574"/>
    </source>
</evidence>
<proteinExistence type="inferred from homology"/>
<dbReference type="InterPro" id="IPR015943">
    <property type="entry name" value="WD40/YVTN_repeat-like_dom_sf"/>
</dbReference>
<evidence type="ECO:0000256" key="1">
    <source>
        <dbReference type="ARBA" id="ARBA00005156"/>
    </source>
</evidence>
<gene>
    <name evidence="9" type="ORF">H072_161</name>
</gene>
<sequence length="452" mass="47973">MTRAVSSIYTAFLDAPPAACVSAPFHDNSPPGGTDPPTTTSSDIISGSQPGVSSADAFNGGGGGGGTSDQGDGGSAGRARSLLVTGTYTLDTKTSLRHGSLLLHEALFDRKPSSSSPGEAGPSVNLHLHQTVAIPSGSILDIRLLSVSNTRVFPRGSKIAVATSTGGLSIYSLSASPQPSLDLVSTHQIADESTLLLSLALNPTNNLLLAATTNASTIILTKFTDDTFTTQVKVAEIDNAHNSLEAWTSVFSTGGNTLYSGGDDASFAVWDVTPVTIATSVTAEEEEEEDEGITVFRTYSDRRVHTAGVTAILPVTIFGTEFVFTGSYDQYIRVYSPTARRWLQGEVDLGGGVWRLEILPNDMCARQVDNTSNESEVVWILASCMHAGCCVLKAVFTKENDNTVEIIPVAVMQEHESMNYASACVWEDGVDGKRATFVSTSFYDKRCCCWRL</sequence>
<dbReference type="InterPro" id="IPR052415">
    <property type="entry name" value="Diphthine_MTase"/>
</dbReference>
<keyword evidence="3" id="KW-0677">Repeat</keyword>
<dbReference type="OMA" id="VWILASC"/>
<keyword evidence="10" id="KW-1185">Reference proteome</keyword>
<feature type="compositionally biased region" description="Gly residues" evidence="8">
    <location>
        <begin position="59"/>
        <end position="76"/>
    </location>
</feature>
<evidence type="ECO:0000256" key="8">
    <source>
        <dbReference type="SAM" id="MobiDB-lite"/>
    </source>
</evidence>
<name>S8ASP2_DACHA</name>
<evidence type="ECO:0000256" key="7">
    <source>
        <dbReference type="ARBA" id="ARBA00047551"/>
    </source>
</evidence>
<evidence type="ECO:0000256" key="4">
    <source>
        <dbReference type="ARBA" id="ARBA00022801"/>
    </source>
</evidence>
<dbReference type="PANTHER" id="PTHR46042:SF1">
    <property type="entry name" value="DIPHTHINE METHYLTRANSFERASE"/>
    <property type="match status" value="1"/>
</dbReference>